<dbReference type="GeneID" id="104215443"/>
<dbReference type="InterPro" id="IPR045087">
    <property type="entry name" value="Cu-oxidase_fam"/>
</dbReference>
<dbReference type="Proteomes" id="UP000189701">
    <property type="component" value="Unplaced"/>
</dbReference>
<keyword evidence="1" id="KW-0812">Transmembrane</keyword>
<dbReference type="InterPro" id="IPR001117">
    <property type="entry name" value="Cu-oxidase_2nd"/>
</dbReference>
<evidence type="ECO:0000256" key="1">
    <source>
        <dbReference type="SAM" id="Phobius"/>
    </source>
</evidence>
<reference evidence="3" key="1">
    <citation type="journal article" date="2013" name="Genome Biol.">
        <title>Reference genomes and transcriptomes of Nicotiana sylvestris and Nicotiana tomentosiformis.</title>
        <authorList>
            <person name="Sierro N."/>
            <person name="Battey J.N."/>
            <person name="Ouadi S."/>
            <person name="Bovet L."/>
            <person name="Goepfert S."/>
            <person name="Bakaher N."/>
            <person name="Peitsch M.C."/>
            <person name="Ivanov N.V."/>
        </authorList>
    </citation>
    <scope>NUCLEOTIDE SEQUENCE [LARGE SCALE GENOMIC DNA]</scope>
</reference>
<name>A0A1U7VMF8_NICSY</name>
<keyword evidence="1" id="KW-1133">Transmembrane helix</keyword>
<dbReference type="Pfam" id="PF00394">
    <property type="entry name" value="Cu-oxidase"/>
    <property type="match status" value="1"/>
</dbReference>
<dbReference type="PANTHER" id="PTHR11709">
    <property type="entry name" value="MULTI-COPPER OXIDASE"/>
    <property type="match status" value="1"/>
</dbReference>
<sequence>MVACHEYLTKRHSSWCNCEWWKKDLKEVIIEYIASSSNIMHSDAFTINSQPGDFYPCSNNGTFKIAVETGKTYLLRIVNAAVGKTLVFGIAMHNLTVVAMDGRPIKIPFTSDYVELSLQQSLHCILEANQRPDHYYMAAREYVSGFIWQTYDNTTTTTAILEYRGNYVPSSPPFLPFLPNANYDSSLIHHKISSTSKLYLAIIFLILGLATFASLAVWYRRHRCVVTAVVTPQAAKEVNYKLKLYIKLIKFSFKFNCLA</sequence>
<proteinExistence type="predicted"/>
<dbReference type="InterPro" id="IPR008972">
    <property type="entry name" value="Cupredoxin"/>
</dbReference>
<gene>
    <name evidence="4" type="primary">LOC104215443</name>
</gene>
<dbReference type="KEGG" id="nsy:104215443"/>
<dbReference type="Gene3D" id="2.60.40.420">
    <property type="entry name" value="Cupredoxins - blue copper proteins"/>
    <property type="match status" value="1"/>
</dbReference>
<feature type="domain" description="Plastocyanin-like" evidence="2">
    <location>
        <begin position="19"/>
        <end position="166"/>
    </location>
</feature>
<reference evidence="4" key="2">
    <citation type="submission" date="2025-08" db="UniProtKB">
        <authorList>
            <consortium name="RefSeq"/>
        </authorList>
    </citation>
    <scope>IDENTIFICATION</scope>
    <source>
        <tissue evidence="4">Leaf</tissue>
    </source>
</reference>
<evidence type="ECO:0000259" key="2">
    <source>
        <dbReference type="Pfam" id="PF00394"/>
    </source>
</evidence>
<organism evidence="3 4">
    <name type="scientific">Nicotiana sylvestris</name>
    <name type="common">Wood tobacco</name>
    <name type="synonym">South American tobacco</name>
    <dbReference type="NCBI Taxonomy" id="4096"/>
    <lineage>
        <taxon>Eukaryota</taxon>
        <taxon>Viridiplantae</taxon>
        <taxon>Streptophyta</taxon>
        <taxon>Embryophyta</taxon>
        <taxon>Tracheophyta</taxon>
        <taxon>Spermatophyta</taxon>
        <taxon>Magnoliopsida</taxon>
        <taxon>eudicotyledons</taxon>
        <taxon>Gunneridae</taxon>
        <taxon>Pentapetalae</taxon>
        <taxon>asterids</taxon>
        <taxon>lamiids</taxon>
        <taxon>Solanales</taxon>
        <taxon>Solanaceae</taxon>
        <taxon>Nicotianoideae</taxon>
        <taxon>Nicotianeae</taxon>
        <taxon>Nicotiana</taxon>
    </lineage>
</organism>
<dbReference type="PANTHER" id="PTHR11709:SF407">
    <property type="entry name" value="LACCASE-14-LIKE"/>
    <property type="match status" value="1"/>
</dbReference>
<keyword evidence="3" id="KW-1185">Reference proteome</keyword>
<protein>
    <submittedName>
        <fullName evidence="4">Laccase-14-like</fullName>
    </submittedName>
</protein>
<evidence type="ECO:0000313" key="3">
    <source>
        <dbReference type="Proteomes" id="UP000189701"/>
    </source>
</evidence>
<dbReference type="RefSeq" id="XP_009763559.1">
    <property type="nucleotide sequence ID" value="XM_009765257.1"/>
</dbReference>
<feature type="transmembrane region" description="Helical" evidence="1">
    <location>
        <begin position="198"/>
        <end position="219"/>
    </location>
</feature>
<evidence type="ECO:0000313" key="4">
    <source>
        <dbReference type="RefSeq" id="XP_009763559.1"/>
    </source>
</evidence>
<dbReference type="SUPFAM" id="SSF49503">
    <property type="entry name" value="Cupredoxins"/>
    <property type="match status" value="1"/>
</dbReference>
<dbReference type="AlphaFoldDB" id="A0A1U7VMF8"/>
<dbReference type="eggNOG" id="KOG1263">
    <property type="taxonomic scope" value="Eukaryota"/>
</dbReference>
<keyword evidence="1" id="KW-0472">Membrane</keyword>
<accession>A0A1U7VMF8</accession>
<dbReference type="GO" id="GO:0016491">
    <property type="term" value="F:oxidoreductase activity"/>
    <property type="evidence" value="ECO:0007669"/>
    <property type="project" value="TreeGrafter"/>
</dbReference>
<dbReference type="OrthoDB" id="1288854at2759"/>